<accession>A0AAW1LRG9</accession>
<protein>
    <submittedName>
        <fullName evidence="4">Ankyrin repeats (3 copies)</fullName>
    </submittedName>
</protein>
<evidence type="ECO:0000313" key="5">
    <source>
        <dbReference type="Proteomes" id="UP001458880"/>
    </source>
</evidence>
<keyword evidence="5" id="KW-1185">Reference proteome</keyword>
<feature type="repeat" description="ANK" evidence="3">
    <location>
        <begin position="152"/>
        <end position="184"/>
    </location>
</feature>
<proteinExistence type="predicted"/>
<evidence type="ECO:0000313" key="4">
    <source>
        <dbReference type="EMBL" id="KAK9736591.1"/>
    </source>
</evidence>
<dbReference type="PANTHER" id="PTHR24198:SF165">
    <property type="entry name" value="ANKYRIN REPEAT-CONTAINING PROTEIN-RELATED"/>
    <property type="match status" value="1"/>
</dbReference>
<dbReference type="PROSITE" id="PS50088">
    <property type="entry name" value="ANK_REPEAT"/>
    <property type="match status" value="4"/>
</dbReference>
<feature type="repeat" description="ANK" evidence="3">
    <location>
        <begin position="185"/>
        <end position="217"/>
    </location>
</feature>
<sequence>MSFQRGNLALHDAVSLNRIDEVQDLLKLPDTDCNGLNHRDYGADVNFHNKKGITPLHLAVQRRTPVILSKLIEKGANVNARENRHKCTPLHVAIAQGRYYSIEELFKWNVSTEMKNCFGQAPLVYGLCKESSDRIIATLINHGCDINVSDNKGLTCLHYASYKKSTFIAQKLIENGADIDCTSNKGNTALHMGVQVGNLEYICMLLYYGVSVNEVNSFERTPLHDAIALDYKIIAQHLLNYIIDFNAKDEDDNTYLHMALHQQNGVVIDLLKECDINVLSKGEHSLYRAVKARSSYEILQILWMKTDFKMFLSSLHYISFLDEFCECYNFLPNEQFITFLYAMFDSSCLDDFLRQRDRLREDIPFIHHLFTRRELLFQFLEPGERLELILVLLSFGINIYFEDICYLYQVYGFDENIELLLMIGNYIHIGPGSSSFHNLVVSRICYDNLDIYIDNKRESTAHEKLNGIFNANDLNAYCKFYKATFDDVGAHTLIQHGISAIGEISSLLEISRDTVRKVIYENYRTSYSFFVYDAISKLPVPTAIKDILFLRRPIYD</sequence>
<keyword evidence="2 3" id="KW-0040">ANK repeat</keyword>
<name>A0AAW1LRG9_POPJA</name>
<evidence type="ECO:0000256" key="1">
    <source>
        <dbReference type="ARBA" id="ARBA00022737"/>
    </source>
</evidence>
<dbReference type="AlphaFoldDB" id="A0AAW1LRG9"/>
<comment type="caution">
    <text evidence="4">The sequence shown here is derived from an EMBL/GenBank/DDBJ whole genome shotgun (WGS) entry which is preliminary data.</text>
</comment>
<evidence type="ECO:0000256" key="2">
    <source>
        <dbReference type="ARBA" id="ARBA00023043"/>
    </source>
</evidence>
<dbReference type="Proteomes" id="UP001458880">
    <property type="component" value="Unassembled WGS sequence"/>
</dbReference>
<evidence type="ECO:0000256" key="3">
    <source>
        <dbReference type="PROSITE-ProRule" id="PRU00023"/>
    </source>
</evidence>
<dbReference type="PANTHER" id="PTHR24198">
    <property type="entry name" value="ANKYRIN REPEAT AND PROTEIN KINASE DOMAIN-CONTAINING PROTEIN"/>
    <property type="match status" value="1"/>
</dbReference>
<dbReference type="Gene3D" id="1.25.40.20">
    <property type="entry name" value="Ankyrin repeat-containing domain"/>
    <property type="match status" value="3"/>
</dbReference>
<dbReference type="Pfam" id="PF12796">
    <property type="entry name" value="Ank_2"/>
    <property type="match status" value="2"/>
</dbReference>
<keyword evidence="1" id="KW-0677">Repeat</keyword>
<dbReference type="PROSITE" id="PS50297">
    <property type="entry name" value="ANK_REP_REGION"/>
    <property type="match status" value="3"/>
</dbReference>
<dbReference type="SMART" id="SM00248">
    <property type="entry name" value="ANK"/>
    <property type="match status" value="8"/>
</dbReference>
<gene>
    <name evidence="4" type="ORF">QE152_g11421</name>
</gene>
<dbReference type="EMBL" id="JASPKY010000111">
    <property type="protein sequence ID" value="KAK9736591.1"/>
    <property type="molecule type" value="Genomic_DNA"/>
</dbReference>
<organism evidence="4 5">
    <name type="scientific">Popillia japonica</name>
    <name type="common">Japanese beetle</name>
    <dbReference type="NCBI Taxonomy" id="7064"/>
    <lineage>
        <taxon>Eukaryota</taxon>
        <taxon>Metazoa</taxon>
        <taxon>Ecdysozoa</taxon>
        <taxon>Arthropoda</taxon>
        <taxon>Hexapoda</taxon>
        <taxon>Insecta</taxon>
        <taxon>Pterygota</taxon>
        <taxon>Neoptera</taxon>
        <taxon>Endopterygota</taxon>
        <taxon>Coleoptera</taxon>
        <taxon>Polyphaga</taxon>
        <taxon>Scarabaeiformia</taxon>
        <taxon>Scarabaeidae</taxon>
        <taxon>Rutelinae</taxon>
        <taxon>Popillia</taxon>
    </lineage>
</organism>
<feature type="repeat" description="ANK" evidence="3">
    <location>
        <begin position="51"/>
        <end position="83"/>
    </location>
</feature>
<reference evidence="4 5" key="1">
    <citation type="journal article" date="2024" name="BMC Genomics">
        <title>De novo assembly and annotation of Popillia japonica's genome with initial clues to its potential as an invasive pest.</title>
        <authorList>
            <person name="Cucini C."/>
            <person name="Boschi S."/>
            <person name="Funari R."/>
            <person name="Cardaioli E."/>
            <person name="Iannotti N."/>
            <person name="Marturano G."/>
            <person name="Paoli F."/>
            <person name="Bruttini M."/>
            <person name="Carapelli A."/>
            <person name="Frati F."/>
            <person name="Nardi F."/>
        </authorList>
    </citation>
    <scope>NUCLEOTIDE SEQUENCE [LARGE SCALE GENOMIC DNA]</scope>
    <source>
        <strain evidence="4">DMR45628</strain>
    </source>
</reference>
<dbReference type="InterPro" id="IPR002110">
    <property type="entry name" value="Ankyrin_rpt"/>
</dbReference>
<feature type="repeat" description="ANK" evidence="3">
    <location>
        <begin position="118"/>
        <end position="151"/>
    </location>
</feature>
<dbReference type="InterPro" id="IPR036770">
    <property type="entry name" value="Ankyrin_rpt-contain_sf"/>
</dbReference>
<dbReference type="SUPFAM" id="SSF48403">
    <property type="entry name" value="Ankyrin repeat"/>
    <property type="match status" value="1"/>
</dbReference>